<name>L7KRD1_9ACTN</name>
<organism evidence="3 4">
    <name type="scientific">Gordonia aichiensis NBRC 108223</name>
    <dbReference type="NCBI Taxonomy" id="1220583"/>
    <lineage>
        <taxon>Bacteria</taxon>
        <taxon>Bacillati</taxon>
        <taxon>Actinomycetota</taxon>
        <taxon>Actinomycetes</taxon>
        <taxon>Mycobacteriales</taxon>
        <taxon>Gordoniaceae</taxon>
        <taxon>Gordonia</taxon>
    </lineage>
</organism>
<feature type="compositionally biased region" description="Gly residues" evidence="1">
    <location>
        <begin position="100"/>
        <end position="118"/>
    </location>
</feature>
<feature type="transmembrane region" description="Helical" evidence="2">
    <location>
        <begin position="134"/>
        <end position="155"/>
    </location>
</feature>
<feature type="compositionally biased region" description="Low complexity" evidence="1">
    <location>
        <begin position="164"/>
        <end position="198"/>
    </location>
</feature>
<comment type="caution">
    <text evidence="3">The sequence shown here is derived from an EMBL/GenBank/DDBJ whole genome shotgun (WGS) entry which is preliminary data.</text>
</comment>
<evidence type="ECO:0000313" key="3">
    <source>
        <dbReference type="EMBL" id="GAC50487.1"/>
    </source>
</evidence>
<reference evidence="3 4" key="1">
    <citation type="submission" date="2012-12" db="EMBL/GenBank/DDBJ databases">
        <title>Whole genome shotgun sequence of Gordonia aichiensis NBRC 108223.</title>
        <authorList>
            <person name="Isaki-Nakamura S."/>
            <person name="Hosoyama A."/>
            <person name="Tsuchikane K."/>
            <person name="Ando Y."/>
            <person name="Baba S."/>
            <person name="Ohji S."/>
            <person name="Hamada M."/>
            <person name="Tamura T."/>
            <person name="Yamazoe A."/>
            <person name="Yamazaki S."/>
            <person name="Fujita N."/>
        </authorList>
    </citation>
    <scope>NUCLEOTIDE SEQUENCE [LARGE SCALE GENOMIC DNA]</scope>
    <source>
        <strain evidence="3 4">NBRC 108223</strain>
    </source>
</reference>
<dbReference type="EMBL" id="BANR01000025">
    <property type="protein sequence ID" value="GAC50487.1"/>
    <property type="molecule type" value="Genomic_DNA"/>
</dbReference>
<dbReference type="AlphaFoldDB" id="L7KRD1"/>
<feature type="region of interest" description="Disordered" evidence="1">
    <location>
        <begin position="1"/>
        <end position="129"/>
    </location>
</feature>
<evidence type="ECO:0000256" key="2">
    <source>
        <dbReference type="SAM" id="Phobius"/>
    </source>
</evidence>
<evidence type="ECO:0008006" key="5">
    <source>
        <dbReference type="Google" id="ProtNLM"/>
    </source>
</evidence>
<feature type="region of interest" description="Disordered" evidence="1">
    <location>
        <begin position="160"/>
        <end position="198"/>
    </location>
</feature>
<dbReference type="eggNOG" id="ENOG5030X75">
    <property type="taxonomic scope" value="Bacteria"/>
</dbReference>
<evidence type="ECO:0000313" key="4">
    <source>
        <dbReference type="Proteomes" id="UP000010988"/>
    </source>
</evidence>
<protein>
    <recommendedName>
        <fullName evidence="5">MmpS family membrane protein</fullName>
    </recommendedName>
</protein>
<dbReference type="Gene3D" id="2.60.40.2880">
    <property type="entry name" value="MmpS1-5, C-terminal soluble domain"/>
    <property type="match status" value="1"/>
</dbReference>
<proteinExistence type="predicted"/>
<keyword evidence="2" id="KW-1133">Transmembrane helix</keyword>
<evidence type="ECO:0000256" key="1">
    <source>
        <dbReference type="SAM" id="MobiDB-lite"/>
    </source>
</evidence>
<keyword evidence="2" id="KW-0812">Transmembrane</keyword>
<accession>L7KRD1</accession>
<dbReference type="STRING" id="1220583.GOACH_25_00230"/>
<keyword evidence="2" id="KW-0472">Membrane</keyword>
<keyword evidence="4" id="KW-1185">Reference proteome</keyword>
<gene>
    <name evidence="3" type="ORF">GOACH_25_00230</name>
</gene>
<sequence length="287" mass="29741">MSPGVACDRRPFGTIGAMTRPPDDPNDPQEHPHTRAFDPGEDPSQGGDPTARTEAYSQHDPYTDRPYGDQQYGYEQQGYGTQGYADQGYGEQGYADQGYGEQGYAGQGYGEQGYGGQPPTGQETNSSGGGKRTAILVAAIIAVIALIAVVAYAIVRNSGGNDGTAATTAPATTTLTTPPTSRQTTTQETTTEETTTTTTNAPAAGAVTYQITGNGDVVALRFRKGNDFEIVAATGTPWSRQATVSGDNAELTAVVVRGPVTCNILRGEELLASATSNGGTLRCAAGV</sequence>
<feature type="compositionally biased region" description="Low complexity" evidence="1">
    <location>
        <begin position="68"/>
        <end position="99"/>
    </location>
</feature>
<dbReference type="Proteomes" id="UP000010988">
    <property type="component" value="Unassembled WGS sequence"/>
</dbReference>
<feature type="compositionally biased region" description="Basic and acidic residues" evidence="1">
    <location>
        <begin position="28"/>
        <end position="38"/>
    </location>
</feature>
<dbReference type="InterPro" id="IPR038468">
    <property type="entry name" value="MmpS_C"/>
</dbReference>